<feature type="compositionally biased region" description="Low complexity" evidence="1">
    <location>
        <begin position="92"/>
        <end position="113"/>
    </location>
</feature>
<feature type="region of interest" description="Disordered" evidence="1">
    <location>
        <begin position="71"/>
        <end position="113"/>
    </location>
</feature>
<accession>A0A397VDB4</accession>
<organism evidence="2 3">
    <name type="scientific">Gigaspora rosea</name>
    <dbReference type="NCBI Taxonomy" id="44941"/>
    <lineage>
        <taxon>Eukaryota</taxon>
        <taxon>Fungi</taxon>
        <taxon>Fungi incertae sedis</taxon>
        <taxon>Mucoromycota</taxon>
        <taxon>Glomeromycotina</taxon>
        <taxon>Glomeromycetes</taxon>
        <taxon>Diversisporales</taxon>
        <taxon>Gigasporaceae</taxon>
        <taxon>Gigaspora</taxon>
    </lineage>
</organism>
<proteinExistence type="predicted"/>
<name>A0A397VDB4_9GLOM</name>
<comment type="caution">
    <text evidence="2">The sequence shown here is derived from an EMBL/GenBank/DDBJ whole genome shotgun (WGS) entry which is preliminary data.</text>
</comment>
<dbReference type="EMBL" id="QKWP01000418">
    <property type="protein sequence ID" value="RIB20430.1"/>
    <property type="molecule type" value="Genomic_DNA"/>
</dbReference>
<dbReference type="Proteomes" id="UP000266673">
    <property type="component" value="Unassembled WGS sequence"/>
</dbReference>
<dbReference type="AlphaFoldDB" id="A0A397VDB4"/>
<protein>
    <submittedName>
        <fullName evidence="2">Uncharacterized protein</fullName>
    </submittedName>
</protein>
<keyword evidence="3" id="KW-1185">Reference proteome</keyword>
<feature type="compositionally biased region" description="Polar residues" evidence="1">
    <location>
        <begin position="78"/>
        <end position="91"/>
    </location>
</feature>
<gene>
    <name evidence="2" type="ORF">C2G38_2179366</name>
</gene>
<sequence>MLFKKLYNGVTSHINKIEITPDDLSHSLPLLLYSAPVISNSYFSDNEFGRESFMLFKKLYNGVTSHINIESKKRNKFAATSSSKTQRTSSVPQNNKLQPDNPKNNNPQNNKPQINNVLNAIYQIKNTGSQLQKDVE</sequence>
<reference evidence="2 3" key="1">
    <citation type="submission" date="2018-06" db="EMBL/GenBank/DDBJ databases">
        <title>Comparative genomics reveals the genomic features of Rhizophagus irregularis, R. cerebriforme, R. diaphanum and Gigaspora rosea, and their symbiotic lifestyle signature.</title>
        <authorList>
            <person name="Morin E."/>
            <person name="San Clemente H."/>
            <person name="Chen E.C.H."/>
            <person name="De La Providencia I."/>
            <person name="Hainaut M."/>
            <person name="Kuo A."/>
            <person name="Kohler A."/>
            <person name="Murat C."/>
            <person name="Tang N."/>
            <person name="Roy S."/>
            <person name="Loubradou J."/>
            <person name="Henrissat B."/>
            <person name="Grigoriev I.V."/>
            <person name="Corradi N."/>
            <person name="Roux C."/>
            <person name="Martin F.M."/>
        </authorList>
    </citation>
    <scope>NUCLEOTIDE SEQUENCE [LARGE SCALE GENOMIC DNA]</scope>
    <source>
        <strain evidence="2 3">DAOM 194757</strain>
    </source>
</reference>
<evidence type="ECO:0000313" key="2">
    <source>
        <dbReference type="EMBL" id="RIB20430.1"/>
    </source>
</evidence>
<evidence type="ECO:0000313" key="3">
    <source>
        <dbReference type="Proteomes" id="UP000266673"/>
    </source>
</evidence>
<evidence type="ECO:0000256" key="1">
    <source>
        <dbReference type="SAM" id="MobiDB-lite"/>
    </source>
</evidence>